<dbReference type="EMBL" id="FN594964">
    <property type="protein sequence ID" value="CBI17914.3"/>
    <property type="molecule type" value="Genomic_DNA"/>
</dbReference>
<evidence type="ECO:0000313" key="2">
    <source>
        <dbReference type="Proteomes" id="UP000009183"/>
    </source>
</evidence>
<protein>
    <submittedName>
        <fullName evidence="1">Uncharacterized protein</fullName>
    </submittedName>
</protein>
<dbReference type="PaxDb" id="29760-VIT_11s0052g00060.t01"/>
<dbReference type="HOGENOM" id="CLU_1716551_0_0_1"/>
<keyword evidence="2" id="KW-1185">Reference proteome</keyword>
<dbReference type="AlphaFoldDB" id="D7SQI3"/>
<dbReference type="OrthoDB" id="1000629at2759"/>
<name>D7SQI3_VITVI</name>
<accession>D7SQI3</accession>
<organism evidence="1 2">
    <name type="scientific">Vitis vinifera</name>
    <name type="common">Grape</name>
    <dbReference type="NCBI Taxonomy" id="29760"/>
    <lineage>
        <taxon>Eukaryota</taxon>
        <taxon>Viridiplantae</taxon>
        <taxon>Streptophyta</taxon>
        <taxon>Embryophyta</taxon>
        <taxon>Tracheophyta</taxon>
        <taxon>Spermatophyta</taxon>
        <taxon>Magnoliopsida</taxon>
        <taxon>eudicotyledons</taxon>
        <taxon>Gunneridae</taxon>
        <taxon>Pentapetalae</taxon>
        <taxon>rosids</taxon>
        <taxon>Vitales</taxon>
        <taxon>Vitaceae</taxon>
        <taxon>Viteae</taxon>
        <taxon>Vitis</taxon>
    </lineage>
</organism>
<sequence>MFSLILVMFFKSSVVVGSGIDFVFGFLLLARSSVDYGKRSRSDSQLTPLFRPPFNIDCSLYTTLYRLVSQLIPMNEDLMELLTLEEKTNWVESSPTTEMLSLSNACMAISLRLDGALNDKTANITACKDTFRGRVYECPLVDGVKFKGDSYSS</sequence>
<dbReference type="Proteomes" id="UP000009183">
    <property type="component" value="Chromosome 11"/>
</dbReference>
<dbReference type="InParanoid" id="D7SQI3"/>
<evidence type="ECO:0000313" key="1">
    <source>
        <dbReference type="EMBL" id="CBI17914.3"/>
    </source>
</evidence>
<gene>
    <name evidence="1" type="ordered locus">VIT_11s0052g00060</name>
</gene>
<reference evidence="2" key="1">
    <citation type="journal article" date="2007" name="Nature">
        <title>The grapevine genome sequence suggests ancestral hexaploidization in major angiosperm phyla.</title>
        <authorList>
            <consortium name="The French-Italian Public Consortium for Grapevine Genome Characterization."/>
            <person name="Jaillon O."/>
            <person name="Aury J.-M."/>
            <person name="Noel B."/>
            <person name="Policriti A."/>
            <person name="Clepet C."/>
            <person name="Casagrande A."/>
            <person name="Choisne N."/>
            <person name="Aubourg S."/>
            <person name="Vitulo N."/>
            <person name="Jubin C."/>
            <person name="Vezzi A."/>
            <person name="Legeai F."/>
            <person name="Hugueney P."/>
            <person name="Dasilva C."/>
            <person name="Horner D."/>
            <person name="Mica E."/>
            <person name="Jublot D."/>
            <person name="Poulain J."/>
            <person name="Bruyere C."/>
            <person name="Billault A."/>
            <person name="Segurens B."/>
            <person name="Gouyvenoux M."/>
            <person name="Ugarte E."/>
            <person name="Cattonaro F."/>
            <person name="Anthouard V."/>
            <person name="Vico V."/>
            <person name="Del Fabbro C."/>
            <person name="Alaux M."/>
            <person name="Di Gaspero G."/>
            <person name="Dumas V."/>
            <person name="Felice N."/>
            <person name="Paillard S."/>
            <person name="Juman I."/>
            <person name="Moroldo M."/>
            <person name="Scalabrin S."/>
            <person name="Canaguier A."/>
            <person name="Le Clainche I."/>
            <person name="Malacrida G."/>
            <person name="Durand E."/>
            <person name="Pesole G."/>
            <person name="Laucou V."/>
            <person name="Chatelet P."/>
            <person name="Merdinoglu D."/>
            <person name="Delledonne M."/>
            <person name="Pezzotti M."/>
            <person name="Lecharny A."/>
            <person name="Scarpelli C."/>
            <person name="Artiguenave F."/>
            <person name="Pe M.E."/>
            <person name="Valle G."/>
            <person name="Morgante M."/>
            <person name="Caboche M."/>
            <person name="Adam-Blondon A.-F."/>
            <person name="Weissenbach J."/>
            <person name="Quetier F."/>
            <person name="Wincker P."/>
        </authorList>
    </citation>
    <scope>NUCLEOTIDE SEQUENCE [LARGE SCALE GENOMIC DNA]</scope>
    <source>
        <strain evidence="2">cv. Pinot noir / PN40024</strain>
    </source>
</reference>
<dbReference type="STRING" id="29760.D7SQI3"/>
<proteinExistence type="predicted"/>